<gene>
    <name evidence="2" type="ORF">TIFTF001_017966</name>
</gene>
<proteinExistence type="predicted"/>
<feature type="signal peptide" evidence="1">
    <location>
        <begin position="1"/>
        <end position="23"/>
    </location>
</feature>
<organism evidence="2 3">
    <name type="scientific">Ficus carica</name>
    <name type="common">Common fig</name>
    <dbReference type="NCBI Taxonomy" id="3494"/>
    <lineage>
        <taxon>Eukaryota</taxon>
        <taxon>Viridiplantae</taxon>
        <taxon>Streptophyta</taxon>
        <taxon>Embryophyta</taxon>
        <taxon>Tracheophyta</taxon>
        <taxon>Spermatophyta</taxon>
        <taxon>Magnoliopsida</taxon>
        <taxon>eudicotyledons</taxon>
        <taxon>Gunneridae</taxon>
        <taxon>Pentapetalae</taxon>
        <taxon>rosids</taxon>
        <taxon>fabids</taxon>
        <taxon>Rosales</taxon>
        <taxon>Moraceae</taxon>
        <taxon>Ficeae</taxon>
        <taxon>Ficus</taxon>
    </lineage>
</organism>
<keyword evidence="1" id="KW-0732">Signal</keyword>
<keyword evidence="3" id="KW-1185">Reference proteome</keyword>
<protein>
    <submittedName>
        <fullName evidence="2">Uncharacterized protein</fullName>
    </submittedName>
</protein>
<dbReference type="Proteomes" id="UP001187192">
    <property type="component" value="Unassembled WGS sequence"/>
</dbReference>
<accession>A0AA88AM71</accession>
<dbReference type="EMBL" id="BTGU01000029">
    <property type="protein sequence ID" value="GMN48793.1"/>
    <property type="molecule type" value="Genomic_DNA"/>
</dbReference>
<dbReference type="AlphaFoldDB" id="A0AA88AM71"/>
<feature type="chain" id="PRO_5041649585" evidence="1">
    <location>
        <begin position="24"/>
        <end position="126"/>
    </location>
</feature>
<comment type="caution">
    <text evidence="2">The sequence shown here is derived from an EMBL/GenBank/DDBJ whole genome shotgun (WGS) entry which is preliminary data.</text>
</comment>
<evidence type="ECO:0000313" key="3">
    <source>
        <dbReference type="Proteomes" id="UP001187192"/>
    </source>
</evidence>
<sequence>MAKVQYLVGVLLLVGCFVSLTHGADLENVIHRKLKQTQPPTCGGLGDYCDPVNWCCDPLYCDLKPWSGTCKQGTCSGLGHICGYVAADVYISCCWGLKCNDQHSCVSGGTTVSAPKDNRIQMFLPD</sequence>
<evidence type="ECO:0000313" key="2">
    <source>
        <dbReference type="EMBL" id="GMN48793.1"/>
    </source>
</evidence>
<name>A0AA88AM71_FICCA</name>
<evidence type="ECO:0000256" key="1">
    <source>
        <dbReference type="SAM" id="SignalP"/>
    </source>
</evidence>
<dbReference type="PROSITE" id="PS51257">
    <property type="entry name" value="PROKAR_LIPOPROTEIN"/>
    <property type="match status" value="1"/>
</dbReference>
<reference evidence="2" key="1">
    <citation type="submission" date="2023-07" db="EMBL/GenBank/DDBJ databases">
        <title>draft genome sequence of fig (Ficus carica).</title>
        <authorList>
            <person name="Takahashi T."/>
            <person name="Nishimura K."/>
        </authorList>
    </citation>
    <scope>NUCLEOTIDE SEQUENCE</scope>
</reference>